<reference evidence="2" key="2">
    <citation type="submission" date="2023-04" db="EMBL/GenBank/DDBJ databases">
        <authorList>
            <person name="Bruccoleri R.E."/>
            <person name="Oakeley E.J."/>
            <person name="Faust A.-M."/>
            <person name="Dessus-Babus S."/>
            <person name="Altorfer M."/>
            <person name="Burckhardt D."/>
            <person name="Oertli M."/>
            <person name="Naumann U."/>
            <person name="Petersen F."/>
            <person name="Wong J."/>
        </authorList>
    </citation>
    <scope>NUCLEOTIDE SEQUENCE</scope>
    <source>
        <strain evidence="2">GSM-AAB239-AS_SAM_17_03QT</strain>
        <tissue evidence="2">Leaf</tissue>
    </source>
</reference>
<comment type="caution">
    <text evidence="2">The sequence shown here is derived from an EMBL/GenBank/DDBJ whole genome shotgun (WGS) entry which is preliminary data.</text>
</comment>
<feature type="compositionally biased region" description="Acidic residues" evidence="1">
    <location>
        <begin position="56"/>
        <end position="70"/>
    </location>
</feature>
<protein>
    <submittedName>
        <fullName evidence="2">Uncharacterized protein</fullName>
    </submittedName>
</protein>
<evidence type="ECO:0000256" key="1">
    <source>
        <dbReference type="SAM" id="MobiDB-lite"/>
    </source>
</evidence>
<keyword evidence="3" id="KW-1185">Reference proteome</keyword>
<accession>A0AAX6HKP9</accession>
<sequence length="139" mass="14768">MQPFTSLHRFISRAFHSSLVLSADPSISPPASRVFHRSRVLRRLFGSPTPTTFGDSDGDDDDGDDDDEDGGSGGVDLRERGDFHADGDFIPVEADDPDDDGFDGGDSGSLAVTRARLLPVSSSSSCLLPRRALASTSRG</sequence>
<dbReference type="Proteomes" id="UP001140949">
    <property type="component" value="Unassembled WGS sequence"/>
</dbReference>
<reference evidence="2" key="1">
    <citation type="journal article" date="2023" name="GigaByte">
        <title>Genome assembly of the bearded iris, Iris pallida Lam.</title>
        <authorList>
            <person name="Bruccoleri R.E."/>
            <person name="Oakeley E.J."/>
            <person name="Faust A.M.E."/>
            <person name="Altorfer M."/>
            <person name="Dessus-Babus S."/>
            <person name="Burckhardt D."/>
            <person name="Oertli M."/>
            <person name="Naumann U."/>
            <person name="Petersen F."/>
            <person name="Wong J."/>
        </authorList>
    </citation>
    <scope>NUCLEOTIDE SEQUENCE</scope>
    <source>
        <strain evidence="2">GSM-AAB239-AS_SAM_17_03QT</strain>
    </source>
</reference>
<gene>
    <name evidence="2" type="ORF">M6B38_307630</name>
</gene>
<dbReference type="EMBL" id="JANAVB010008798">
    <property type="protein sequence ID" value="KAJ6841247.1"/>
    <property type="molecule type" value="Genomic_DNA"/>
</dbReference>
<name>A0AAX6HKP9_IRIPA</name>
<evidence type="ECO:0000313" key="3">
    <source>
        <dbReference type="Proteomes" id="UP001140949"/>
    </source>
</evidence>
<feature type="region of interest" description="Disordered" evidence="1">
    <location>
        <begin position="45"/>
        <end position="109"/>
    </location>
</feature>
<organism evidence="2 3">
    <name type="scientific">Iris pallida</name>
    <name type="common">Sweet iris</name>
    <dbReference type="NCBI Taxonomy" id="29817"/>
    <lineage>
        <taxon>Eukaryota</taxon>
        <taxon>Viridiplantae</taxon>
        <taxon>Streptophyta</taxon>
        <taxon>Embryophyta</taxon>
        <taxon>Tracheophyta</taxon>
        <taxon>Spermatophyta</taxon>
        <taxon>Magnoliopsida</taxon>
        <taxon>Liliopsida</taxon>
        <taxon>Asparagales</taxon>
        <taxon>Iridaceae</taxon>
        <taxon>Iridoideae</taxon>
        <taxon>Irideae</taxon>
        <taxon>Iris</taxon>
    </lineage>
</organism>
<evidence type="ECO:0000313" key="2">
    <source>
        <dbReference type="EMBL" id="KAJ6841247.1"/>
    </source>
</evidence>
<dbReference type="AlphaFoldDB" id="A0AAX6HKP9"/>
<feature type="compositionally biased region" description="Basic and acidic residues" evidence="1">
    <location>
        <begin position="76"/>
        <end position="87"/>
    </location>
</feature>
<proteinExistence type="predicted"/>
<feature type="compositionally biased region" description="Acidic residues" evidence="1">
    <location>
        <begin position="93"/>
        <end position="103"/>
    </location>
</feature>